<dbReference type="InterPro" id="IPR051598">
    <property type="entry name" value="TSUP/Inactive_protease-like"/>
</dbReference>
<dbReference type="AlphaFoldDB" id="A0A318LI15"/>
<evidence type="ECO:0000256" key="5">
    <source>
        <dbReference type="RuleBase" id="RU363041"/>
    </source>
</evidence>
<proteinExistence type="inferred from homology"/>
<evidence type="ECO:0000313" key="6">
    <source>
        <dbReference type="EMBL" id="PXX81307.1"/>
    </source>
</evidence>
<keyword evidence="3 5" id="KW-1133">Transmembrane helix</keyword>
<evidence type="ECO:0000313" key="7">
    <source>
        <dbReference type="Proteomes" id="UP000247555"/>
    </source>
</evidence>
<reference evidence="6 7" key="1">
    <citation type="submission" date="2018-05" db="EMBL/GenBank/DDBJ databases">
        <title>Genomic Encyclopedia of Type Strains, Phase IV (KMG-IV): sequencing the most valuable type-strain genomes for metagenomic binning, comparative biology and taxonomic classification.</title>
        <authorList>
            <person name="Goeker M."/>
        </authorList>
    </citation>
    <scope>NUCLEOTIDE SEQUENCE [LARGE SCALE GENOMIC DNA]</scope>
    <source>
        <strain evidence="6 7">DSM 29661</strain>
    </source>
</reference>
<feature type="transmembrane region" description="Helical" evidence="5">
    <location>
        <begin position="107"/>
        <end position="126"/>
    </location>
</feature>
<keyword evidence="4 5" id="KW-0472">Membrane</keyword>
<accession>A0A318LI15</accession>
<dbReference type="PANTHER" id="PTHR43701">
    <property type="entry name" value="MEMBRANE TRANSPORTER PROTEIN MJ0441-RELATED"/>
    <property type="match status" value="1"/>
</dbReference>
<evidence type="ECO:0000256" key="2">
    <source>
        <dbReference type="ARBA" id="ARBA00022692"/>
    </source>
</evidence>
<evidence type="ECO:0000256" key="1">
    <source>
        <dbReference type="ARBA" id="ARBA00004141"/>
    </source>
</evidence>
<dbReference type="EMBL" id="QJKI01000002">
    <property type="protein sequence ID" value="PXX81307.1"/>
    <property type="molecule type" value="Genomic_DNA"/>
</dbReference>
<feature type="transmembrane region" description="Helical" evidence="5">
    <location>
        <begin position="236"/>
        <end position="255"/>
    </location>
</feature>
<keyword evidence="2 5" id="KW-0812">Transmembrane</keyword>
<comment type="subcellular location">
    <subcellularLocation>
        <location evidence="5">Cell membrane</location>
        <topology evidence="5">Multi-pass membrane protein</topology>
    </subcellularLocation>
    <subcellularLocation>
        <location evidence="1">Membrane</location>
        <topology evidence="1">Multi-pass membrane protein</topology>
    </subcellularLocation>
</comment>
<dbReference type="InterPro" id="IPR002781">
    <property type="entry name" value="TM_pro_TauE-like"/>
</dbReference>
<sequence>MMAHWGMLGTALAMAGLGAALGGIGGLLGIGGGLLAIPVLALLFGMEQAMAQGTALVMIVPNVLLAFYRYRQHHAISLRLALGLGALAMLTSYPAARLAVTLDHLTLQWVFIAFLLGLCGYLSWLVARPPQPEHAPRLLSPRCLPLVGVVSGVFSGLFTVGGGLVATPMLVRGFGQRQAAAQGLALALVVPGSLIALTTYARADQVNWSLGAPLALGGLSTISWGVACARRLPERVLRAVFVGFLLVTAGLMWPLS</sequence>
<name>A0A318LI15_9NEIS</name>
<evidence type="ECO:0000256" key="3">
    <source>
        <dbReference type="ARBA" id="ARBA00022989"/>
    </source>
</evidence>
<dbReference type="RefSeq" id="WP_110389707.1">
    <property type="nucleotide sequence ID" value="NZ_QJKI01000002.1"/>
</dbReference>
<feature type="transmembrane region" description="Helical" evidence="5">
    <location>
        <begin position="49"/>
        <end position="70"/>
    </location>
</feature>
<dbReference type="Proteomes" id="UP000247555">
    <property type="component" value="Unassembled WGS sequence"/>
</dbReference>
<feature type="transmembrane region" description="Helical" evidence="5">
    <location>
        <begin position="12"/>
        <end position="37"/>
    </location>
</feature>
<protein>
    <recommendedName>
        <fullName evidence="5">Probable membrane transporter protein</fullName>
    </recommendedName>
</protein>
<organism evidence="6 7">
    <name type="scientific">Rivihabitans pingtungensis</name>
    <dbReference type="NCBI Taxonomy" id="1054498"/>
    <lineage>
        <taxon>Bacteria</taxon>
        <taxon>Pseudomonadati</taxon>
        <taxon>Pseudomonadota</taxon>
        <taxon>Betaproteobacteria</taxon>
        <taxon>Neisseriales</taxon>
        <taxon>Aquaspirillaceae</taxon>
        <taxon>Rivihabitans</taxon>
    </lineage>
</organism>
<dbReference type="PANTHER" id="PTHR43701:SF2">
    <property type="entry name" value="MEMBRANE TRANSPORTER PROTEIN YJNA-RELATED"/>
    <property type="match status" value="1"/>
</dbReference>
<dbReference type="OrthoDB" id="7030574at2"/>
<feature type="transmembrane region" description="Helical" evidence="5">
    <location>
        <begin position="146"/>
        <end position="171"/>
    </location>
</feature>
<gene>
    <name evidence="6" type="ORF">DFR34_102146</name>
</gene>
<feature type="transmembrane region" description="Helical" evidence="5">
    <location>
        <begin position="183"/>
        <end position="202"/>
    </location>
</feature>
<comment type="caution">
    <text evidence="6">The sequence shown here is derived from an EMBL/GenBank/DDBJ whole genome shotgun (WGS) entry which is preliminary data.</text>
</comment>
<feature type="transmembrane region" description="Helical" evidence="5">
    <location>
        <begin position="76"/>
        <end position="95"/>
    </location>
</feature>
<evidence type="ECO:0000256" key="4">
    <source>
        <dbReference type="ARBA" id="ARBA00023136"/>
    </source>
</evidence>
<dbReference type="Pfam" id="PF01925">
    <property type="entry name" value="TauE"/>
    <property type="match status" value="1"/>
</dbReference>
<keyword evidence="5" id="KW-1003">Cell membrane</keyword>
<dbReference type="GO" id="GO:0005886">
    <property type="term" value="C:plasma membrane"/>
    <property type="evidence" value="ECO:0007669"/>
    <property type="project" value="UniProtKB-SubCell"/>
</dbReference>
<comment type="similarity">
    <text evidence="5">Belongs to the 4-toluene sulfonate uptake permease (TSUP) (TC 2.A.102) family.</text>
</comment>
<keyword evidence="7" id="KW-1185">Reference proteome</keyword>